<dbReference type="Proteomes" id="UP000663887">
    <property type="component" value="Unassembled WGS sequence"/>
</dbReference>
<evidence type="ECO:0000259" key="6">
    <source>
        <dbReference type="Pfam" id="PF14644"/>
    </source>
</evidence>
<dbReference type="Pfam" id="PF14644">
    <property type="entry name" value="DUF4456"/>
    <property type="match status" value="2"/>
</dbReference>
<gene>
    <name evidence="7" type="ORF">XDN619_LOCUS15318</name>
</gene>
<dbReference type="InterPro" id="IPR002110">
    <property type="entry name" value="Ankyrin_rpt"/>
</dbReference>
<name>A0A816SDN2_9BILA</name>
<dbReference type="Gene3D" id="1.25.40.20">
    <property type="entry name" value="Ankyrin repeat-containing domain"/>
    <property type="match status" value="1"/>
</dbReference>
<dbReference type="PANTHER" id="PTHR24123:SF33">
    <property type="entry name" value="PROTEIN HOS4"/>
    <property type="match status" value="1"/>
</dbReference>
<feature type="domain" description="DUF4456" evidence="6">
    <location>
        <begin position="195"/>
        <end position="247"/>
    </location>
</feature>
<feature type="region of interest" description="Disordered" evidence="5">
    <location>
        <begin position="114"/>
        <end position="155"/>
    </location>
</feature>
<dbReference type="InterPro" id="IPR036770">
    <property type="entry name" value="Ankyrin_rpt-contain_sf"/>
</dbReference>
<keyword evidence="1" id="KW-0677">Repeat</keyword>
<evidence type="ECO:0000256" key="2">
    <source>
        <dbReference type="ARBA" id="ARBA00023043"/>
    </source>
</evidence>
<dbReference type="EMBL" id="CAJNRG010006253">
    <property type="protein sequence ID" value="CAF2084058.1"/>
    <property type="molecule type" value="Genomic_DNA"/>
</dbReference>
<evidence type="ECO:0000256" key="4">
    <source>
        <dbReference type="SAM" id="Coils"/>
    </source>
</evidence>
<sequence length="544" mass="62260">MSDSTATTNESMIWCAKTGELQSLKTLLKEHPGKVNEQMNGRSLLHYAADAGNYDVLKELVDNGANVNSNDKFGLTPLLAAIYEDHTDCVKYLLEQVFRRFVILAYNTRSIASASSTRSSQTKKSSVTSKRRSTSHKGSVGDESTPTVRRDRPSRTKTRDEIYALYCSFGEKRHPGQDFLSKIMNVLRDATEGLLSHAEIYYKEKGPRPVTRPLAVREKFDEYVTTMIEKLKLYEEQCRVYHEHSINGYYCFPFMISNNKRNIAYFVEFREMLELIERTSSLMAKLELDEQTQEAEKVLNGIEKQFNETLEKILNEANEEKSKNFDQLRPTLGHPTRKTELQEIDNREKSRQSNLLKVVTEFRSNTIEDIQTNGQATVGALATNAERLLILFDDILTADEITRTKIPPVKQPLEELVRRQQAGKPLEDVEPTPILERKQGHWAGLPLLDDGLNKRRESAMAGRKRTSAASQRQKSSASIVTQKTTLPQMETVTQRNHAYQKYKEIFSRTLSNIETRCSTVTADLERHQLHWIGSIEKLQQLRTC</sequence>
<dbReference type="PROSITE" id="PS50088">
    <property type="entry name" value="ANK_REPEAT"/>
    <property type="match status" value="1"/>
</dbReference>
<dbReference type="InterPro" id="IPR051165">
    <property type="entry name" value="Multifunctional_ANK_Repeat"/>
</dbReference>
<evidence type="ECO:0000256" key="1">
    <source>
        <dbReference type="ARBA" id="ARBA00022737"/>
    </source>
</evidence>
<keyword evidence="4" id="KW-0175">Coiled coil</keyword>
<dbReference type="Pfam" id="PF12796">
    <property type="entry name" value="Ank_2"/>
    <property type="match status" value="1"/>
</dbReference>
<evidence type="ECO:0000313" key="8">
    <source>
        <dbReference type="Proteomes" id="UP000663887"/>
    </source>
</evidence>
<proteinExistence type="predicted"/>
<dbReference type="SUPFAM" id="SSF48403">
    <property type="entry name" value="Ankyrin repeat"/>
    <property type="match status" value="1"/>
</dbReference>
<keyword evidence="2 3" id="KW-0040">ANK repeat</keyword>
<dbReference type="AlphaFoldDB" id="A0A816SDN2"/>
<protein>
    <recommendedName>
        <fullName evidence="6">DUF4456 domain-containing protein</fullName>
    </recommendedName>
</protein>
<organism evidence="7 8">
    <name type="scientific">Rotaria magnacalcarata</name>
    <dbReference type="NCBI Taxonomy" id="392030"/>
    <lineage>
        <taxon>Eukaryota</taxon>
        <taxon>Metazoa</taxon>
        <taxon>Spiralia</taxon>
        <taxon>Gnathifera</taxon>
        <taxon>Rotifera</taxon>
        <taxon>Eurotatoria</taxon>
        <taxon>Bdelloidea</taxon>
        <taxon>Philodinida</taxon>
        <taxon>Philodinidae</taxon>
        <taxon>Rotaria</taxon>
    </lineage>
</organism>
<feature type="repeat" description="ANK" evidence="3">
    <location>
        <begin position="40"/>
        <end position="72"/>
    </location>
</feature>
<evidence type="ECO:0000313" key="7">
    <source>
        <dbReference type="EMBL" id="CAF2084058.1"/>
    </source>
</evidence>
<evidence type="ECO:0000256" key="3">
    <source>
        <dbReference type="PROSITE-ProRule" id="PRU00023"/>
    </source>
</evidence>
<comment type="caution">
    <text evidence="7">The sequence shown here is derived from an EMBL/GenBank/DDBJ whole genome shotgun (WGS) entry which is preliminary data.</text>
</comment>
<dbReference type="PROSITE" id="PS50297">
    <property type="entry name" value="ANK_REP_REGION"/>
    <property type="match status" value="1"/>
</dbReference>
<reference evidence="7" key="1">
    <citation type="submission" date="2021-02" db="EMBL/GenBank/DDBJ databases">
        <authorList>
            <person name="Nowell W R."/>
        </authorList>
    </citation>
    <scope>NUCLEOTIDE SEQUENCE</scope>
</reference>
<feature type="domain" description="DUF4456" evidence="6">
    <location>
        <begin position="268"/>
        <end position="419"/>
    </location>
</feature>
<accession>A0A816SDN2</accession>
<dbReference type="SMART" id="SM00248">
    <property type="entry name" value="ANK"/>
    <property type="match status" value="3"/>
</dbReference>
<evidence type="ECO:0000256" key="5">
    <source>
        <dbReference type="SAM" id="MobiDB-lite"/>
    </source>
</evidence>
<feature type="compositionally biased region" description="Low complexity" evidence="5">
    <location>
        <begin position="114"/>
        <end position="128"/>
    </location>
</feature>
<dbReference type="PANTHER" id="PTHR24123">
    <property type="entry name" value="ANKYRIN REPEAT-CONTAINING"/>
    <property type="match status" value="1"/>
</dbReference>
<dbReference type="InterPro" id="IPR027914">
    <property type="entry name" value="DUF4456"/>
</dbReference>
<feature type="coiled-coil region" evidence="4">
    <location>
        <begin position="285"/>
        <end position="323"/>
    </location>
</feature>